<dbReference type="GeneID" id="93395159"/>
<dbReference type="RefSeq" id="WP_036932582.1">
    <property type="nucleotide sequence ID" value="NZ_CAXOHZ010000002.1"/>
</dbReference>
<dbReference type="EMBL" id="UGTW01000001">
    <property type="protein sequence ID" value="SUC14990.1"/>
    <property type="molecule type" value="Genomic_DNA"/>
</dbReference>
<reference evidence="1 2" key="1">
    <citation type="submission" date="2018-06" db="EMBL/GenBank/DDBJ databases">
        <authorList>
            <consortium name="Pathogen Informatics"/>
            <person name="Doyle S."/>
        </authorList>
    </citation>
    <scope>NUCLEOTIDE SEQUENCE [LARGE SCALE GENOMIC DNA]</scope>
    <source>
        <strain evidence="1 2">NCTC10376</strain>
    </source>
</reference>
<accession>A0A379F5V3</accession>
<evidence type="ECO:0000313" key="2">
    <source>
        <dbReference type="Proteomes" id="UP000254331"/>
    </source>
</evidence>
<dbReference type="Proteomes" id="UP000254331">
    <property type="component" value="Unassembled WGS sequence"/>
</dbReference>
<proteinExistence type="predicted"/>
<gene>
    <name evidence="1" type="ORF">NCTC10376_00822</name>
</gene>
<dbReference type="AlphaFoldDB" id="A0A379F5V3"/>
<protein>
    <submittedName>
        <fullName evidence="1">Uncharacterized protein</fullName>
    </submittedName>
</protein>
<evidence type="ECO:0000313" key="1">
    <source>
        <dbReference type="EMBL" id="SUC14990.1"/>
    </source>
</evidence>
<sequence length="70" mass="8370">MENHPFLSPKLVLEFFVREFYFFGKSTLRTHFPRKSLSLTLKKDETACFICQREEYGYSYSHEPALNLVM</sequence>
<name>A0A379F5V3_PROVU</name>
<dbReference type="OrthoDB" id="6630979at2"/>
<organism evidence="1 2">
    <name type="scientific">Proteus vulgaris</name>
    <dbReference type="NCBI Taxonomy" id="585"/>
    <lineage>
        <taxon>Bacteria</taxon>
        <taxon>Pseudomonadati</taxon>
        <taxon>Pseudomonadota</taxon>
        <taxon>Gammaproteobacteria</taxon>
        <taxon>Enterobacterales</taxon>
        <taxon>Morganellaceae</taxon>
        <taxon>Proteus</taxon>
    </lineage>
</organism>